<dbReference type="RefSeq" id="WP_267313667.1">
    <property type="nucleotide sequence ID" value="NZ_CP045226.1"/>
</dbReference>
<sequence>MSKVIPFHNIPSTALVKAYKSTPLQSIHLLQKFLRSHCYLEF</sequence>
<dbReference type="AlphaFoldDB" id="A0A5P8VZE4"/>
<keyword evidence="2" id="KW-1185">Reference proteome</keyword>
<dbReference type="Proteomes" id="UP000326678">
    <property type="component" value="Chromosome Gxm1"/>
</dbReference>
<evidence type="ECO:0000313" key="1">
    <source>
        <dbReference type="EMBL" id="QFS45802.1"/>
    </source>
</evidence>
<organism evidence="1 2">
    <name type="scientific">Nostoc sphaeroides CCNUC1</name>
    <dbReference type="NCBI Taxonomy" id="2653204"/>
    <lineage>
        <taxon>Bacteria</taxon>
        <taxon>Bacillati</taxon>
        <taxon>Cyanobacteriota</taxon>
        <taxon>Cyanophyceae</taxon>
        <taxon>Nostocales</taxon>
        <taxon>Nostocaceae</taxon>
        <taxon>Nostoc</taxon>
    </lineage>
</organism>
<proteinExistence type="predicted"/>
<gene>
    <name evidence="1" type="ORF">GXM_03279</name>
</gene>
<dbReference type="EMBL" id="CP045226">
    <property type="protein sequence ID" value="QFS45802.1"/>
    <property type="molecule type" value="Genomic_DNA"/>
</dbReference>
<protein>
    <submittedName>
        <fullName evidence="1">Uncharacterized protein</fullName>
    </submittedName>
</protein>
<dbReference type="KEGG" id="nsh:GXM_03279"/>
<reference evidence="1 2" key="1">
    <citation type="submission" date="2019-10" db="EMBL/GenBank/DDBJ databases">
        <title>Genomic and transcriptomic insights into the perfect genentic adaptation of a filamentous nitrogen-fixing cyanobacterium to rice fields.</title>
        <authorList>
            <person name="Chen Z."/>
        </authorList>
    </citation>
    <scope>NUCLEOTIDE SEQUENCE [LARGE SCALE GENOMIC DNA]</scope>
    <source>
        <strain evidence="1">CCNUC1</strain>
    </source>
</reference>
<name>A0A5P8VZE4_9NOSO</name>
<accession>A0A5P8VZE4</accession>
<evidence type="ECO:0000313" key="2">
    <source>
        <dbReference type="Proteomes" id="UP000326678"/>
    </source>
</evidence>